<evidence type="ECO:0000313" key="3">
    <source>
        <dbReference type="EMBL" id="KAL1846031.1"/>
    </source>
</evidence>
<dbReference type="PANTHER" id="PTHR10039">
    <property type="entry name" value="AMELOGENIN"/>
    <property type="match status" value="1"/>
</dbReference>
<protein>
    <recommendedName>
        <fullName evidence="2">Nephrocystin 3-like N-terminal domain-containing protein</fullName>
    </recommendedName>
</protein>
<evidence type="ECO:0000259" key="2">
    <source>
        <dbReference type="Pfam" id="PF24883"/>
    </source>
</evidence>
<feature type="domain" description="Nephrocystin 3-like N-terminal" evidence="2">
    <location>
        <begin position="207"/>
        <end position="372"/>
    </location>
</feature>
<dbReference type="InterPro" id="IPR027417">
    <property type="entry name" value="P-loop_NTPase"/>
</dbReference>
<dbReference type="PANTHER" id="PTHR10039:SF15">
    <property type="entry name" value="NACHT DOMAIN-CONTAINING PROTEIN"/>
    <property type="match status" value="1"/>
</dbReference>
<dbReference type="Proteomes" id="UP001583177">
    <property type="component" value="Unassembled WGS sequence"/>
</dbReference>
<proteinExistence type="predicted"/>
<comment type="caution">
    <text evidence="3">The sequence shown here is derived from an EMBL/GenBank/DDBJ whole genome shotgun (WGS) entry which is preliminary data.</text>
</comment>
<dbReference type="EMBL" id="JAWRVE010000282">
    <property type="protein sequence ID" value="KAL1846031.1"/>
    <property type="molecule type" value="Genomic_DNA"/>
</dbReference>
<dbReference type="Pfam" id="PF24883">
    <property type="entry name" value="NPHP3_N"/>
    <property type="match status" value="1"/>
</dbReference>
<evidence type="ECO:0000256" key="1">
    <source>
        <dbReference type="ARBA" id="ARBA00022737"/>
    </source>
</evidence>
<evidence type="ECO:0000313" key="4">
    <source>
        <dbReference type="Proteomes" id="UP001583177"/>
    </source>
</evidence>
<dbReference type="InterPro" id="IPR056884">
    <property type="entry name" value="NPHP3-like_N"/>
</dbReference>
<reference evidence="3 4" key="1">
    <citation type="journal article" date="2024" name="IMA Fungus">
        <title>IMA Genome - F19 : A genome assembly and annotation guide to empower mycologists, including annotated draft genome sequences of Ceratocystis pirilliformis, Diaporthe australafricana, Fusarium ophioides, Paecilomyces lecythidis, and Sporothrix stenoceras.</title>
        <authorList>
            <person name="Aylward J."/>
            <person name="Wilson A.M."/>
            <person name="Visagie C.M."/>
            <person name="Spraker J."/>
            <person name="Barnes I."/>
            <person name="Buitendag C."/>
            <person name="Ceriani C."/>
            <person name="Del Mar Angel L."/>
            <person name="du Plessis D."/>
            <person name="Fuchs T."/>
            <person name="Gasser K."/>
            <person name="Kramer D."/>
            <person name="Li W."/>
            <person name="Munsamy K."/>
            <person name="Piso A."/>
            <person name="Price J.L."/>
            <person name="Sonnekus B."/>
            <person name="Thomas C."/>
            <person name="van der Nest A."/>
            <person name="van Dijk A."/>
            <person name="van Heerden A."/>
            <person name="van Vuuren N."/>
            <person name="Yilmaz N."/>
            <person name="Duong T.A."/>
            <person name="van der Merwe N.A."/>
            <person name="Wingfield M.J."/>
            <person name="Wingfield B.D."/>
        </authorList>
    </citation>
    <scope>NUCLEOTIDE SEQUENCE [LARGE SCALE GENOMIC DNA]</scope>
    <source>
        <strain evidence="3 4">CMW 18300</strain>
    </source>
</reference>
<organism evidence="3 4">
    <name type="scientific">Diaporthe australafricana</name>
    <dbReference type="NCBI Taxonomy" id="127596"/>
    <lineage>
        <taxon>Eukaryota</taxon>
        <taxon>Fungi</taxon>
        <taxon>Dikarya</taxon>
        <taxon>Ascomycota</taxon>
        <taxon>Pezizomycotina</taxon>
        <taxon>Sordariomycetes</taxon>
        <taxon>Sordariomycetidae</taxon>
        <taxon>Diaporthales</taxon>
        <taxon>Diaporthaceae</taxon>
        <taxon>Diaporthe</taxon>
    </lineage>
</organism>
<sequence length="436" mass="48823">MADPLSLAASLAGLVSLSDSVFRHVYKYVRGEEITKIAQEMQSFTGVLRSIQALAESLEEDGDTYDPVIRVHHVYHCEQTLNRVHDRMKRAVQKVAKGRSREGLVQQLKWPFSKSETLEILEELERHKSNMNLGIGTDSIQKMQILLSKQKETDIVVGETRQTVRELHTEIVVDAKKRRVLEFFMDTKTVNPQTSLDTNIKMRHPMTGLWLTESPVFIQWLDTPGSKIWLSGIPGGGKTVLAGAVIQEVLTHASQELTIGAAFFFCDYKNAETLKSKNIIGALASQLARQKDEAFDLLQDYYNDLHSEESLPKTADPDDLRALVGKMSELFEQVLVVVDGLDECGDSMDEVAEMLFDLANNSSVMSAAIFSRHDAAISRQIGDDFKLILIEARSKDIELYVGAELESLVSRGRLRITNAGLKDEIREVLVEQAKGM</sequence>
<keyword evidence="4" id="KW-1185">Reference proteome</keyword>
<keyword evidence="1" id="KW-0677">Repeat</keyword>
<name>A0ABR3VVK0_9PEZI</name>
<dbReference type="Gene3D" id="3.40.50.300">
    <property type="entry name" value="P-loop containing nucleotide triphosphate hydrolases"/>
    <property type="match status" value="1"/>
</dbReference>
<accession>A0ABR3VVK0</accession>
<dbReference type="SUPFAM" id="SSF52540">
    <property type="entry name" value="P-loop containing nucleoside triphosphate hydrolases"/>
    <property type="match status" value="1"/>
</dbReference>
<gene>
    <name evidence="3" type="ORF">Daus18300_014378</name>
</gene>